<keyword evidence="2" id="KW-1185">Reference proteome</keyword>
<evidence type="ECO:0000313" key="1">
    <source>
        <dbReference type="EMBL" id="KAG2424980.1"/>
    </source>
</evidence>
<sequence>MASTFVVNPKTGRKIIASGRTASRLLASHRAQEIDLPRMTVRSIVKQHAQLIAHREQTGGQKRAKAAAADKAQYTVEPIDIDGDNKMDGDLVTKYVNGEVVSRKFVPFEKLKRVADDAIAAANGGSEVQLPVYQNIPANVQGTNQPVMVADQTGFGQYVKAGAGMAVGSTVVGALFSGLGSLFEMMAAATETGSVTLMVHGTNDTMYGFSTLKGILEINTDSSPKTQLARLVFLSKPGPETRTSLGLIKRHPDFAWATAAMTHFVDSFMLWDDDGESDPLGSWVMDNAEAFTKPVLVKILDWDDWQQPSRQSKPDIELLAALRNYAEEAGIQSCA</sequence>
<accession>A0A835SQJ9</accession>
<organism evidence="1 2">
    <name type="scientific">Chlamydomonas incerta</name>
    <dbReference type="NCBI Taxonomy" id="51695"/>
    <lineage>
        <taxon>Eukaryota</taxon>
        <taxon>Viridiplantae</taxon>
        <taxon>Chlorophyta</taxon>
        <taxon>core chlorophytes</taxon>
        <taxon>Chlorophyceae</taxon>
        <taxon>CS clade</taxon>
        <taxon>Chlamydomonadales</taxon>
        <taxon>Chlamydomonadaceae</taxon>
        <taxon>Chlamydomonas</taxon>
    </lineage>
</organism>
<protein>
    <submittedName>
        <fullName evidence="1">Uncharacterized protein</fullName>
    </submittedName>
</protein>
<comment type="caution">
    <text evidence="1">The sequence shown here is derived from an EMBL/GenBank/DDBJ whole genome shotgun (WGS) entry which is preliminary data.</text>
</comment>
<dbReference type="Proteomes" id="UP000650467">
    <property type="component" value="Unassembled WGS sequence"/>
</dbReference>
<proteinExistence type="predicted"/>
<evidence type="ECO:0000313" key="2">
    <source>
        <dbReference type="Proteomes" id="UP000650467"/>
    </source>
</evidence>
<reference evidence="1" key="1">
    <citation type="journal article" date="2020" name="bioRxiv">
        <title>Comparative genomics of Chlamydomonas.</title>
        <authorList>
            <person name="Craig R.J."/>
            <person name="Hasan A.R."/>
            <person name="Ness R.W."/>
            <person name="Keightley P.D."/>
        </authorList>
    </citation>
    <scope>NUCLEOTIDE SEQUENCE</scope>
    <source>
        <strain evidence="1">SAG 7.73</strain>
    </source>
</reference>
<dbReference type="AlphaFoldDB" id="A0A835SQJ9"/>
<name>A0A835SQJ9_CHLIN</name>
<gene>
    <name evidence="1" type="ORF">HXX76_014138</name>
</gene>
<dbReference type="EMBL" id="JAEHOC010000060">
    <property type="protein sequence ID" value="KAG2424980.1"/>
    <property type="molecule type" value="Genomic_DNA"/>
</dbReference>